<sequence>MDKNITLRKEPKQGRMEALRELPDHILRSLDKEEIRAFLFEDDWPDSLAEKLKDYVIGN</sequence>
<protein>
    <submittedName>
        <fullName evidence="1">Uncharacterized protein</fullName>
    </submittedName>
</protein>
<gene>
    <name evidence="1" type="ORF">PITCH_A1920091</name>
</gene>
<proteinExistence type="predicted"/>
<accession>A0A445MWJ9</accession>
<evidence type="ECO:0000313" key="1">
    <source>
        <dbReference type="EMBL" id="SPD73752.1"/>
    </source>
</evidence>
<reference evidence="1" key="1">
    <citation type="submission" date="2018-01" db="EMBL/GenBank/DDBJ databases">
        <authorList>
            <person name="Regsiter A."/>
            <person name="William W."/>
        </authorList>
    </citation>
    <scope>NUCLEOTIDE SEQUENCE</scope>
    <source>
        <strain evidence="1">TRIP AH-1</strain>
    </source>
</reference>
<organism evidence="1">
    <name type="scientific">uncultured Desulfobacterium sp</name>
    <dbReference type="NCBI Taxonomy" id="201089"/>
    <lineage>
        <taxon>Bacteria</taxon>
        <taxon>Pseudomonadati</taxon>
        <taxon>Thermodesulfobacteriota</taxon>
        <taxon>Desulfobacteria</taxon>
        <taxon>Desulfobacterales</taxon>
        <taxon>Desulfobacteriaceae</taxon>
        <taxon>Desulfobacterium</taxon>
        <taxon>environmental samples</taxon>
    </lineage>
</organism>
<dbReference type="EMBL" id="OJIN01000104">
    <property type="protein sequence ID" value="SPD73752.1"/>
    <property type="molecule type" value="Genomic_DNA"/>
</dbReference>
<name>A0A445MWJ9_9BACT</name>
<dbReference type="AlphaFoldDB" id="A0A445MWJ9"/>